<evidence type="ECO:0000313" key="1">
    <source>
        <dbReference type="EMBL" id="MFF4778096.1"/>
    </source>
</evidence>
<protein>
    <submittedName>
        <fullName evidence="1">Phytanoyl-CoA dioxygenase</fullName>
    </submittedName>
</protein>
<keyword evidence="1" id="KW-0560">Oxidoreductase</keyword>
<proteinExistence type="predicted"/>
<evidence type="ECO:0000313" key="2">
    <source>
        <dbReference type="Proteomes" id="UP001602119"/>
    </source>
</evidence>
<dbReference type="Gene3D" id="2.60.120.620">
    <property type="entry name" value="q2cbj1_9rhob like domain"/>
    <property type="match status" value="1"/>
</dbReference>
<dbReference type="GO" id="GO:0051213">
    <property type="term" value="F:dioxygenase activity"/>
    <property type="evidence" value="ECO:0007669"/>
    <property type="project" value="UniProtKB-KW"/>
</dbReference>
<organism evidence="1 2">
    <name type="scientific">Microtetraspora fusca</name>
    <dbReference type="NCBI Taxonomy" id="1997"/>
    <lineage>
        <taxon>Bacteria</taxon>
        <taxon>Bacillati</taxon>
        <taxon>Actinomycetota</taxon>
        <taxon>Actinomycetes</taxon>
        <taxon>Streptosporangiales</taxon>
        <taxon>Streptosporangiaceae</taxon>
        <taxon>Microtetraspora</taxon>
    </lineage>
</organism>
<accession>A0ABW6VFE9</accession>
<keyword evidence="2" id="KW-1185">Reference proteome</keyword>
<dbReference type="EMBL" id="JBIAXI010000028">
    <property type="protein sequence ID" value="MFF4778096.1"/>
    <property type="molecule type" value="Genomic_DNA"/>
</dbReference>
<comment type="caution">
    <text evidence="1">The sequence shown here is derived from an EMBL/GenBank/DDBJ whole genome shotgun (WGS) entry which is preliminary data.</text>
</comment>
<dbReference type="RefSeq" id="WP_387346613.1">
    <property type="nucleotide sequence ID" value="NZ_JBIAXI010000028.1"/>
</dbReference>
<name>A0ABW6VFE9_MICFU</name>
<sequence length="250" mass="27287">MSHFDDSAIERFATDGFLKVEEAFPRETGERALALLWERLGLSPGRPQEWTRPVVWLEPSGEGALREVMHSARLTAALDLVVGAGGWVPRPVIGMTPVRFPHPEDSGDTGWHIDQNVPGPDNAWGVVTDRSHTFLLLLLFSEVGPDDAPTRLRVGSHRDVARVLEPYGEGGLPFFESGPILDEATAHRPEALATGLPGDAYICHPFLAHAAQRHRGSRPRFMSQVPMFLRTPLSPGGSTPLDQVTVGGRS</sequence>
<keyword evidence="1" id="KW-0223">Dioxygenase</keyword>
<reference evidence="1 2" key="1">
    <citation type="submission" date="2024-10" db="EMBL/GenBank/DDBJ databases">
        <title>The Natural Products Discovery Center: Release of the First 8490 Sequenced Strains for Exploring Actinobacteria Biosynthetic Diversity.</title>
        <authorList>
            <person name="Kalkreuter E."/>
            <person name="Kautsar S.A."/>
            <person name="Yang D."/>
            <person name="Bader C.D."/>
            <person name="Teijaro C.N."/>
            <person name="Fluegel L."/>
            <person name="Davis C.M."/>
            <person name="Simpson J.R."/>
            <person name="Lauterbach L."/>
            <person name="Steele A.D."/>
            <person name="Gui C."/>
            <person name="Meng S."/>
            <person name="Li G."/>
            <person name="Viehrig K."/>
            <person name="Ye F."/>
            <person name="Su P."/>
            <person name="Kiefer A.F."/>
            <person name="Nichols A."/>
            <person name="Cepeda A.J."/>
            <person name="Yan W."/>
            <person name="Fan B."/>
            <person name="Jiang Y."/>
            <person name="Adhikari A."/>
            <person name="Zheng C.-J."/>
            <person name="Schuster L."/>
            <person name="Cowan T.M."/>
            <person name="Smanski M.J."/>
            <person name="Chevrette M.G."/>
            <person name="De Carvalho L.P.S."/>
            <person name="Shen B."/>
        </authorList>
    </citation>
    <scope>NUCLEOTIDE SEQUENCE [LARGE SCALE GENOMIC DNA]</scope>
    <source>
        <strain evidence="1 2">NPDC001281</strain>
    </source>
</reference>
<dbReference type="SUPFAM" id="SSF51197">
    <property type="entry name" value="Clavaminate synthase-like"/>
    <property type="match status" value="1"/>
</dbReference>
<gene>
    <name evidence="1" type="ORF">ACFY05_35250</name>
</gene>
<dbReference type="Proteomes" id="UP001602119">
    <property type="component" value="Unassembled WGS sequence"/>
</dbReference>